<dbReference type="Proteomes" id="UP001249851">
    <property type="component" value="Unassembled WGS sequence"/>
</dbReference>
<dbReference type="InterPro" id="IPR056378">
    <property type="entry name" value="Let-756-like_FGF"/>
</dbReference>
<dbReference type="GO" id="GO:0008083">
    <property type="term" value="F:growth factor activity"/>
    <property type="evidence" value="ECO:0007669"/>
    <property type="project" value="InterPro"/>
</dbReference>
<evidence type="ECO:0000313" key="4">
    <source>
        <dbReference type="Proteomes" id="UP001249851"/>
    </source>
</evidence>
<protein>
    <recommendedName>
        <fullName evidence="2">Fibroblast growth factor</fullName>
        <shortName evidence="2">FGF</shortName>
    </recommendedName>
</protein>
<dbReference type="Pfam" id="PF00167">
    <property type="entry name" value="FGF"/>
    <property type="match status" value="1"/>
</dbReference>
<proteinExistence type="inferred from homology"/>
<dbReference type="PRINTS" id="PR00262">
    <property type="entry name" value="IL1HBGF"/>
</dbReference>
<dbReference type="PRINTS" id="PR00263">
    <property type="entry name" value="HBGFFGF"/>
</dbReference>
<dbReference type="InterPro" id="IPR002209">
    <property type="entry name" value="Fibroblast_GF_fam"/>
</dbReference>
<organism evidence="3 4">
    <name type="scientific">Acropora cervicornis</name>
    <name type="common">Staghorn coral</name>
    <dbReference type="NCBI Taxonomy" id="6130"/>
    <lineage>
        <taxon>Eukaryota</taxon>
        <taxon>Metazoa</taxon>
        <taxon>Cnidaria</taxon>
        <taxon>Anthozoa</taxon>
        <taxon>Hexacorallia</taxon>
        <taxon>Scleractinia</taxon>
        <taxon>Astrocoeniina</taxon>
        <taxon>Acroporidae</taxon>
        <taxon>Acropora</taxon>
    </lineage>
</organism>
<dbReference type="CDD" id="cd00058">
    <property type="entry name" value="beta-trefoil_FGF"/>
    <property type="match status" value="1"/>
</dbReference>
<reference evidence="3" key="2">
    <citation type="journal article" date="2023" name="Science">
        <title>Genomic signatures of disease resistance in endangered staghorn corals.</title>
        <authorList>
            <person name="Vollmer S.V."/>
            <person name="Selwyn J.D."/>
            <person name="Despard B.A."/>
            <person name="Roesel C.L."/>
        </authorList>
    </citation>
    <scope>NUCLEOTIDE SEQUENCE</scope>
    <source>
        <strain evidence="3">K2</strain>
    </source>
</reference>
<dbReference type="PANTHER" id="PTHR11486">
    <property type="entry name" value="FIBROBLAST GROWTH FACTOR"/>
    <property type="match status" value="1"/>
</dbReference>
<accession>A0AAD9QBL1</accession>
<dbReference type="SUPFAM" id="SSF50353">
    <property type="entry name" value="Cytokine"/>
    <property type="match status" value="1"/>
</dbReference>
<evidence type="ECO:0000256" key="2">
    <source>
        <dbReference type="RuleBase" id="RU049442"/>
    </source>
</evidence>
<dbReference type="SMART" id="SM00442">
    <property type="entry name" value="FGF"/>
    <property type="match status" value="1"/>
</dbReference>
<dbReference type="EMBL" id="JARQWQ010000047">
    <property type="protein sequence ID" value="KAK2557860.1"/>
    <property type="molecule type" value="Genomic_DNA"/>
</dbReference>
<dbReference type="InterPro" id="IPR008996">
    <property type="entry name" value="IL1/FGF"/>
</dbReference>
<sequence length="135" mass="15167">MGDELGIINNFPRLIRLSSKHGYFLRITEDRVEGIADENDKYVSVEMTSVGAGEVTLRGKNSKRFIAMSSTGSLYTTDEKSDECVFKEIYEAAFNSYRSKKYPDWYLAISKSGQAKYGPKTAPGQRAVKFLTNTI</sequence>
<comment type="similarity">
    <text evidence="1 2">Belongs to the heparin-binding growth factors family.</text>
</comment>
<dbReference type="Gene3D" id="2.80.10.50">
    <property type="match status" value="1"/>
</dbReference>
<keyword evidence="4" id="KW-1185">Reference proteome</keyword>
<comment type="caution">
    <text evidence="3">The sequence shown here is derived from an EMBL/GenBank/DDBJ whole genome shotgun (WGS) entry which is preliminary data.</text>
</comment>
<evidence type="ECO:0000256" key="1">
    <source>
        <dbReference type="ARBA" id="ARBA00007936"/>
    </source>
</evidence>
<gene>
    <name evidence="3" type="ORF">P5673_019836</name>
</gene>
<reference evidence="3" key="1">
    <citation type="journal article" date="2023" name="G3 (Bethesda)">
        <title>Whole genome assembly and annotation of the endangered Caribbean coral Acropora cervicornis.</title>
        <authorList>
            <person name="Selwyn J.D."/>
            <person name="Vollmer S.V."/>
        </authorList>
    </citation>
    <scope>NUCLEOTIDE SEQUENCE</scope>
    <source>
        <strain evidence="3">K2</strain>
    </source>
</reference>
<dbReference type="AlphaFoldDB" id="A0AAD9QBL1"/>
<evidence type="ECO:0000313" key="3">
    <source>
        <dbReference type="EMBL" id="KAK2557860.1"/>
    </source>
</evidence>
<name>A0AAD9QBL1_ACRCE</name>